<organism evidence="10">
    <name type="scientific">Trypanosoma brucei</name>
    <dbReference type="NCBI Taxonomy" id="5691"/>
    <lineage>
        <taxon>Eukaryota</taxon>
        <taxon>Discoba</taxon>
        <taxon>Euglenozoa</taxon>
        <taxon>Kinetoplastea</taxon>
        <taxon>Metakinetoplastina</taxon>
        <taxon>Trypanosomatida</taxon>
        <taxon>Trypanosomatidae</taxon>
        <taxon>Trypanosoma</taxon>
    </lineage>
</organism>
<keyword evidence="7" id="KW-0449">Lipoprotein</keyword>
<sequence>MQGEPRFAAGLYYIHDSGVRRQATGSFRKSESTLPDLKATHDDYPNTRYTSLTYKTQTADQLKEDPDFKIIYVIVVKNKDTIAQPEEAALKDEIGGAFGDKGAMAKEYDPAFASAQVHNPNAKGTDKVPLTSLSTLKDLTATLAYYQDLNTKALKMKIAELEKQINKGAATTPEQICNQVGVNKTKCVETEGCYFADTNEKGKQCTLTQEAAAKSEKAEERQQGKGGKTDSNCTNKGNRKHPAKPRIVCSTVKIAKIPVFSSIRHLL</sequence>
<evidence type="ECO:0000256" key="8">
    <source>
        <dbReference type="SAM" id="MobiDB-lite"/>
    </source>
</evidence>
<evidence type="ECO:0000259" key="9">
    <source>
        <dbReference type="Pfam" id="PF10659"/>
    </source>
</evidence>
<dbReference type="SUPFAM" id="SSF58087">
    <property type="entry name" value="Variant surface glycoprotein (N-terminal domain)"/>
    <property type="match status" value="1"/>
</dbReference>
<evidence type="ECO:0000256" key="5">
    <source>
        <dbReference type="ARBA" id="ARBA00023136"/>
    </source>
</evidence>
<reference evidence="10" key="1">
    <citation type="submission" date="2016-12" db="EMBL/GenBank/DDBJ databases">
        <title>Extending the VSGnome of Trypanosoma brucei strain TREU927.</title>
        <authorList>
            <person name="Cross G.A."/>
        </authorList>
    </citation>
    <scope>NUCLEOTIDE SEQUENCE</scope>
    <source>
        <strain evidence="10">Tb927.99.1779</strain>
    </source>
</reference>
<evidence type="ECO:0000256" key="4">
    <source>
        <dbReference type="ARBA" id="ARBA00022622"/>
    </source>
</evidence>
<dbReference type="VEuPathDB" id="TriTrypDB:Tb11.v5.0952"/>
<proteinExistence type="predicted"/>
<dbReference type="InterPro" id="IPR027446">
    <property type="entry name" value="VSG_C_dom_sf"/>
</dbReference>
<comment type="function">
    <text evidence="1">VSG forms a coat on the surface of the parasite. The trypanosome evades the immune response of the host by expressing a series of antigenically distinct VSGs from an estimated 1000 VSG genes.</text>
</comment>
<keyword evidence="3" id="KW-1003">Cell membrane</keyword>
<keyword evidence="6" id="KW-0325">Glycoprotein</keyword>
<dbReference type="AlphaFoldDB" id="A0A1V0FYF9"/>
<evidence type="ECO:0000256" key="1">
    <source>
        <dbReference type="ARBA" id="ARBA00002523"/>
    </source>
</evidence>
<feature type="domain" description="Trypanosome variant surface glycoprotein C-terminal" evidence="9">
    <location>
        <begin position="177"/>
        <end position="241"/>
    </location>
</feature>
<comment type="subcellular location">
    <subcellularLocation>
        <location evidence="2">Cell membrane</location>
        <topology evidence="2">Lipid-anchor</topology>
        <topology evidence="2">GPI-anchor</topology>
    </subcellularLocation>
</comment>
<keyword evidence="4" id="KW-0336">GPI-anchor</keyword>
<keyword evidence="5" id="KW-0472">Membrane</keyword>
<feature type="region of interest" description="Disordered" evidence="8">
    <location>
        <begin position="215"/>
        <end position="243"/>
    </location>
</feature>
<evidence type="ECO:0000313" key="10">
    <source>
        <dbReference type="EMBL" id="ARB50870.1"/>
    </source>
</evidence>
<dbReference type="GO" id="GO:0098552">
    <property type="term" value="C:side of membrane"/>
    <property type="evidence" value="ECO:0007669"/>
    <property type="project" value="UniProtKB-KW"/>
</dbReference>
<protein>
    <submittedName>
        <fullName evidence="10">Variant surface glycoprotein</fullName>
    </submittedName>
</protein>
<dbReference type="EMBL" id="KY404619">
    <property type="protein sequence ID" value="ARB50870.1"/>
    <property type="molecule type" value="Genomic_DNA"/>
</dbReference>
<evidence type="ECO:0000256" key="6">
    <source>
        <dbReference type="ARBA" id="ARBA00023180"/>
    </source>
</evidence>
<dbReference type="VEuPathDB" id="TriTrypDB:Tb427_000367900"/>
<accession>A0A1V0FYF9</accession>
<evidence type="ECO:0000256" key="3">
    <source>
        <dbReference type="ARBA" id="ARBA00022475"/>
    </source>
</evidence>
<dbReference type="InterPro" id="IPR019609">
    <property type="entry name" value="Variant_surf_glycoprt_trypan_C"/>
</dbReference>
<dbReference type="Pfam" id="PF10659">
    <property type="entry name" value="Trypan_glycop_C"/>
    <property type="match status" value="1"/>
</dbReference>
<dbReference type="GO" id="GO:0005886">
    <property type="term" value="C:plasma membrane"/>
    <property type="evidence" value="ECO:0007669"/>
    <property type="project" value="UniProtKB-SubCell"/>
</dbReference>
<dbReference type="Gene3D" id="1.10.470.10">
    <property type="entry name" value="Variant Surface Glycoprotein, subunit A, domain 2"/>
    <property type="match status" value="1"/>
</dbReference>
<evidence type="ECO:0000256" key="2">
    <source>
        <dbReference type="ARBA" id="ARBA00004609"/>
    </source>
</evidence>
<evidence type="ECO:0000256" key="7">
    <source>
        <dbReference type="ARBA" id="ARBA00023288"/>
    </source>
</evidence>
<name>A0A1V0FYF9_9TRYP</name>
<dbReference type="SUPFAM" id="SSF118251">
    <property type="entry name" value="Variant surface glycoprotein MITAT 1.2, VSG 221, C-terminal domain"/>
    <property type="match status" value="1"/>
</dbReference>